<dbReference type="GO" id="GO:0000981">
    <property type="term" value="F:DNA-binding transcription factor activity, RNA polymerase II-specific"/>
    <property type="evidence" value="ECO:0007669"/>
    <property type="project" value="InterPro"/>
</dbReference>
<evidence type="ECO:0000256" key="12">
    <source>
        <dbReference type="SAM" id="MobiDB-lite"/>
    </source>
</evidence>
<evidence type="ECO:0000313" key="16">
    <source>
        <dbReference type="Proteomes" id="UP000728185"/>
    </source>
</evidence>
<dbReference type="InterPro" id="IPR017970">
    <property type="entry name" value="Homeobox_CS"/>
</dbReference>
<feature type="domain" description="Homeobox" evidence="14">
    <location>
        <begin position="443"/>
        <end position="503"/>
    </location>
</feature>
<evidence type="ECO:0000256" key="8">
    <source>
        <dbReference type="ARBA" id="ARBA00023242"/>
    </source>
</evidence>
<evidence type="ECO:0000256" key="10">
    <source>
        <dbReference type="PROSITE-ProRule" id="PRU00125"/>
    </source>
</evidence>
<gene>
    <name evidence="15" type="ORF">FBUS_00934</name>
</gene>
<dbReference type="InterPro" id="IPR047169">
    <property type="entry name" value="ISL1/2-like"/>
</dbReference>
<evidence type="ECO:0000256" key="4">
    <source>
        <dbReference type="ARBA" id="ARBA00022833"/>
    </source>
</evidence>
<evidence type="ECO:0000256" key="1">
    <source>
        <dbReference type="ARBA" id="ARBA00004123"/>
    </source>
</evidence>
<evidence type="ECO:0000256" key="5">
    <source>
        <dbReference type="ARBA" id="ARBA00023038"/>
    </source>
</evidence>
<dbReference type="Gene3D" id="1.10.10.60">
    <property type="entry name" value="Homeodomain-like"/>
    <property type="match status" value="1"/>
</dbReference>
<feature type="region of interest" description="Disordered" evidence="12">
    <location>
        <begin position="424"/>
        <end position="446"/>
    </location>
</feature>
<feature type="compositionally biased region" description="Basic residues" evidence="12">
    <location>
        <begin position="436"/>
        <end position="446"/>
    </location>
</feature>
<comment type="caution">
    <text evidence="15">The sequence shown here is derived from an EMBL/GenBank/DDBJ whole genome shotgun (WGS) entry which is preliminary data.</text>
</comment>
<dbReference type="GO" id="GO:0007409">
    <property type="term" value="P:axonogenesis"/>
    <property type="evidence" value="ECO:0007669"/>
    <property type="project" value="TreeGrafter"/>
</dbReference>
<dbReference type="EMBL" id="LUCM01003661">
    <property type="protein sequence ID" value="KAA0195504.1"/>
    <property type="molecule type" value="Genomic_DNA"/>
</dbReference>
<dbReference type="OrthoDB" id="125004at2759"/>
<keyword evidence="8 9" id="KW-0539">Nucleus</keyword>
<feature type="domain" description="LIM zinc-binding" evidence="13">
    <location>
        <begin position="106"/>
        <end position="168"/>
    </location>
</feature>
<reference evidence="15" key="1">
    <citation type="submission" date="2019-05" db="EMBL/GenBank/DDBJ databases">
        <title>Annotation for the trematode Fasciolopsis buski.</title>
        <authorList>
            <person name="Choi Y.-J."/>
        </authorList>
    </citation>
    <scope>NUCLEOTIDE SEQUENCE</scope>
    <source>
        <strain evidence="15">HT</strain>
        <tissue evidence="15">Whole worm</tissue>
    </source>
</reference>
<evidence type="ECO:0000256" key="9">
    <source>
        <dbReference type="PROSITE-ProRule" id="PRU00108"/>
    </source>
</evidence>
<dbReference type="InterPro" id="IPR001356">
    <property type="entry name" value="HD"/>
</dbReference>
<dbReference type="Pfam" id="PF00412">
    <property type="entry name" value="LIM"/>
    <property type="match status" value="2"/>
</dbReference>
<dbReference type="GO" id="GO:0046872">
    <property type="term" value="F:metal ion binding"/>
    <property type="evidence" value="ECO:0007669"/>
    <property type="project" value="UniProtKB-KW"/>
</dbReference>
<keyword evidence="3" id="KW-0677">Repeat</keyword>
<dbReference type="PROSITE" id="PS50071">
    <property type="entry name" value="HOMEOBOX_2"/>
    <property type="match status" value="1"/>
</dbReference>
<feature type="compositionally biased region" description="Low complexity" evidence="12">
    <location>
        <begin position="425"/>
        <end position="435"/>
    </location>
</feature>
<dbReference type="CDD" id="cd09366">
    <property type="entry name" value="LIM1_Isl"/>
    <property type="match status" value="1"/>
</dbReference>
<feature type="domain" description="LIM zinc-binding" evidence="13">
    <location>
        <begin position="43"/>
        <end position="105"/>
    </location>
</feature>
<dbReference type="GO" id="GO:0005634">
    <property type="term" value="C:nucleus"/>
    <property type="evidence" value="ECO:0007669"/>
    <property type="project" value="UniProtKB-SubCell"/>
</dbReference>
<evidence type="ECO:0000256" key="2">
    <source>
        <dbReference type="ARBA" id="ARBA00022723"/>
    </source>
</evidence>
<evidence type="ECO:0000256" key="3">
    <source>
        <dbReference type="ARBA" id="ARBA00022737"/>
    </source>
</evidence>
<dbReference type="PANTHER" id="PTHR24204:SF8">
    <property type="entry name" value="TAILUP, ISOFORM A"/>
    <property type="match status" value="1"/>
</dbReference>
<dbReference type="Pfam" id="PF00046">
    <property type="entry name" value="Homeodomain"/>
    <property type="match status" value="1"/>
</dbReference>
<sequence>MTAIAGRFDSDFTDGSAKMIKGEYSTGANWAHLNSSSASSNSSLCVGCGSAIYDPFILHVQPDLEWHGRCLNCSKCHRSLGNDPTCFVRDGKAYCREDYFNTFFYRCAGCHQIVSKSDLVFRVRSQAFHLDCFRCAICDRLLQPGEEIAFQNEQVCCLSHAHISQRSCLELSPKSSWMPKLVGSNESADSPLDRSLFKAKSLINANAGSNPTTENPGGLLPSLLSGRADTIKACDPVEFDDLVSYDDELCLAAGATRTNELIVRNGTRGNASVLTEFGSADFPDAYCSSPQLRPNSVGSSLGVALHESESPLTASSETSSLLGLGTSAGGVGPNESGHGPAGSGSGIPLVFGGSSTPGPNASHGSGNSNVTISGVVSSTHVSANGIGSLTIGQLDSGSQAGSGSSSSGTSALGCGDEVVHSIVVSRTGNRTGKSGSSKRSKDHKATRVRTVLNEKQLHTLRTCYAANPRPDALMKEQLVEMTSLSPRVIRVWFQNKRCKDKKRQLLLKQMEQHQQNGGRPGVLHGISMIANSPVRNDPGLMCPSSGIDIQQIPGAPYWKAPPCEIPSRPGSQCNSSNILFQPNSPYNPLKSSKLSRHPPPIPIQSPTTSSCATTSTSPTSVASQLPLIDSAITYPSSIGSLVGPSNPLVSPFAGMNGGLLVNTSNTLGLLTPLDQVLNTSSTKTVLSQPQTAVTVSLNVPTTSTDRVRFGSISSNQQGNLNILGTSFVDDPPKPSFQQLMPNFDAADTTQSLSLPGGTMVPTNSLYSTSHEFHKTQPTCPDGLILTPAINNHIPPNVSFSSQSDFGIRNNTKLDSLIGTNGNGVMLPDSTFANHVTVTSTSGFSMFGPPLSNTNNATHSPLRAQSPAPFTLNLLSSQSVGGFANSGSAYLHPGLSQPPIGASSRASLST</sequence>
<keyword evidence="5 10" id="KW-0440">LIM domain</keyword>
<dbReference type="InterPro" id="IPR001781">
    <property type="entry name" value="Znf_LIM"/>
</dbReference>
<proteinExistence type="predicted"/>
<keyword evidence="4 10" id="KW-0862">Zinc</keyword>
<dbReference type="PANTHER" id="PTHR24204">
    <property type="entry name" value="INSULIN GENE ENHANCER PROTEIN"/>
    <property type="match status" value="1"/>
</dbReference>
<dbReference type="InterPro" id="IPR047244">
    <property type="entry name" value="ISL1/2-like_LIM1"/>
</dbReference>
<dbReference type="SMART" id="SM00132">
    <property type="entry name" value="LIM"/>
    <property type="match status" value="2"/>
</dbReference>
<organism evidence="15 16">
    <name type="scientific">Fasciolopsis buskii</name>
    <dbReference type="NCBI Taxonomy" id="27845"/>
    <lineage>
        <taxon>Eukaryota</taxon>
        <taxon>Metazoa</taxon>
        <taxon>Spiralia</taxon>
        <taxon>Lophotrochozoa</taxon>
        <taxon>Platyhelminthes</taxon>
        <taxon>Trematoda</taxon>
        <taxon>Digenea</taxon>
        <taxon>Plagiorchiida</taxon>
        <taxon>Echinostomata</taxon>
        <taxon>Echinostomatoidea</taxon>
        <taxon>Fasciolidae</taxon>
        <taxon>Fasciolopsis</taxon>
    </lineage>
</organism>
<dbReference type="FunFam" id="1.10.10.60:FF:000041">
    <property type="entry name" value="insulin gene enhancer protein ISL-1"/>
    <property type="match status" value="1"/>
</dbReference>
<comment type="subcellular location">
    <subcellularLocation>
        <location evidence="1 9 11">Nucleus</location>
    </subcellularLocation>
</comment>
<accession>A0A8E0RWC6</accession>
<dbReference type="Proteomes" id="UP000728185">
    <property type="component" value="Unassembled WGS sequence"/>
</dbReference>
<dbReference type="Gene3D" id="2.10.110.10">
    <property type="entry name" value="Cysteine Rich Protein"/>
    <property type="match status" value="2"/>
</dbReference>
<dbReference type="GO" id="GO:0045944">
    <property type="term" value="P:positive regulation of transcription by RNA polymerase II"/>
    <property type="evidence" value="ECO:0007669"/>
    <property type="project" value="InterPro"/>
</dbReference>
<protein>
    <submittedName>
        <fullName evidence="15">Nodal modulator 1</fullName>
    </submittedName>
</protein>
<feature type="region of interest" description="Disordered" evidence="12">
    <location>
        <begin position="308"/>
        <end position="367"/>
    </location>
</feature>
<dbReference type="SUPFAM" id="SSF57716">
    <property type="entry name" value="Glucocorticoid receptor-like (DNA-binding domain)"/>
    <property type="match status" value="1"/>
</dbReference>
<evidence type="ECO:0000259" key="13">
    <source>
        <dbReference type="PROSITE" id="PS50023"/>
    </source>
</evidence>
<feature type="DNA-binding region" description="Homeobox" evidence="9">
    <location>
        <begin position="445"/>
        <end position="504"/>
    </location>
</feature>
<evidence type="ECO:0000313" key="15">
    <source>
        <dbReference type="EMBL" id="KAA0195504.1"/>
    </source>
</evidence>
<dbReference type="PROSITE" id="PS50023">
    <property type="entry name" value="LIM_DOMAIN_2"/>
    <property type="match status" value="2"/>
</dbReference>
<dbReference type="GO" id="GO:0003677">
    <property type="term" value="F:DNA binding"/>
    <property type="evidence" value="ECO:0007669"/>
    <property type="project" value="UniProtKB-UniRule"/>
</dbReference>
<feature type="compositionally biased region" description="Low complexity" evidence="12">
    <location>
        <begin position="310"/>
        <end position="325"/>
    </location>
</feature>
<dbReference type="AlphaFoldDB" id="A0A8E0RWC6"/>
<dbReference type="CDD" id="cd00086">
    <property type="entry name" value="homeodomain"/>
    <property type="match status" value="1"/>
</dbReference>
<evidence type="ECO:0000256" key="6">
    <source>
        <dbReference type="ARBA" id="ARBA00023125"/>
    </source>
</evidence>
<dbReference type="GO" id="GO:0048665">
    <property type="term" value="P:neuron fate specification"/>
    <property type="evidence" value="ECO:0007669"/>
    <property type="project" value="InterPro"/>
</dbReference>
<feature type="region of interest" description="Disordered" evidence="12">
    <location>
        <begin position="587"/>
        <end position="619"/>
    </location>
</feature>
<name>A0A8E0RWC6_9TREM</name>
<keyword evidence="16" id="KW-1185">Reference proteome</keyword>
<dbReference type="PROSITE" id="PS00478">
    <property type="entry name" value="LIM_DOMAIN_1"/>
    <property type="match status" value="2"/>
</dbReference>
<keyword evidence="6 9" id="KW-0238">DNA-binding</keyword>
<evidence type="ECO:0000256" key="7">
    <source>
        <dbReference type="ARBA" id="ARBA00023155"/>
    </source>
</evidence>
<keyword evidence="2 10" id="KW-0479">Metal-binding</keyword>
<evidence type="ECO:0000259" key="14">
    <source>
        <dbReference type="PROSITE" id="PS50071"/>
    </source>
</evidence>
<dbReference type="PROSITE" id="PS00027">
    <property type="entry name" value="HOMEOBOX_1"/>
    <property type="match status" value="1"/>
</dbReference>
<dbReference type="SUPFAM" id="SSF46689">
    <property type="entry name" value="Homeodomain-like"/>
    <property type="match status" value="1"/>
</dbReference>
<keyword evidence="7 9" id="KW-0371">Homeobox</keyword>
<feature type="compositionally biased region" description="Polar residues" evidence="12">
    <location>
        <begin position="353"/>
        <end position="367"/>
    </location>
</feature>
<evidence type="ECO:0000256" key="11">
    <source>
        <dbReference type="RuleBase" id="RU000682"/>
    </source>
</evidence>
<feature type="compositionally biased region" description="Low complexity" evidence="12">
    <location>
        <begin position="604"/>
        <end position="619"/>
    </location>
</feature>
<dbReference type="InterPro" id="IPR009057">
    <property type="entry name" value="Homeodomain-like_sf"/>
</dbReference>
<dbReference type="SMART" id="SM00389">
    <property type="entry name" value="HOX"/>
    <property type="match status" value="1"/>
</dbReference>